<dbReference type="EMBL" id="CP119902">
    <property type="protein sequence ID" value="WFD22789.1"/>
    <property type="molecule type" value="Genomic_DNA"/>
</dbReference>
<dbReference type="GO" id="GO:0015910">
    <property type="term" value="P:long-chain fatty acid import into peroxisome"/>
    <property type="evidence" value="ECO:0007669"/>
    <property type="project" value="TreeGrafter"/>
</dbReference>
<evidence type="ECO:0000256" key="10">
    <source>
        <dbReference type="ARBA" id="ARBA00023136"/>
    </source>
</evidence>
<evidence type="ECO:0000256" key="9">
    <source>
        <dbReference type="ARBA" id="ARBA00023002"/>
    </source>
</evidence>
<comment type="similarity">
    <text evidence="1">Belongs to the ABC transporter superfamily. ABCD family. Peroxisomal fatty acyl CoA transporter (TC 3.A.1.203) subfamily.</text>
</comment>
<organism evidence="13 14">
    <name type="scientific">Malassezia equina</name>
    <dbReference type="NCBI Taxonomy" id="1381935"/>
    <lineage>
        <taxon>Eukaryota</taxon>
        <taxon>Fungi</taxon>
        <taxon>Dikarya</taxon>
        <taxon>Basidiomycota</taxon>
        <taxon>Ustilaginomycotina</taxon>
        <taxon>Malasseziomycetes</taxon>
        <taxon>Malasseziales</taxon>
        <taxon>Malasseziaceae</taxon>
        <taxon>Malassezia</taxon>
    </lineage>
</organism>
<evidence type="ECO:0000256" key="1">
    <source>
        <dbReference type="ARBA" id="ARBA00008575"/>
    </source>
</evidence>
<keyword evidence="2" id="KW-0813">Transport</keyword>
<evidence type="ECO:0000256" key="4">
    <source>
        <dbReference type="ARBA" id="ARBA00022643"/>
    </source>
</evidence>
<sequence length="1125" mass="124492">MLVALGHKEIQGALNRYVHVQQTRANRRKSVQGLGLEEGLEQLYVPTGDLDGSIKLYVPDHGHLRKAKVTPTPESVYKRDYDHFSLPPPLTKAAAKKRLKYLTALGGVTPKVAQIIRDEEGKLAPEAGESVTSASASRVGVDREFFRQIRALLRILFPSMYAKEVYMFVAHTCFLVLRTYLSLLVARLDGYLVKSLISADGKGFVHGLGLWVALAVPATYTNAMIRFLQSKLSLAFRTRLTRYVHDLYLNQHQNFYKVTNLDNRLEAVSQYITHDIAHFSDVISELYSNISKPILDMVIFMWQIGNNVGFTGVAASMLGYAASSYALRKVSPPFGKLAALEAKLEGNFYNAHSRMIINAEEIAFYNGASTEEGILRRSYRELVRHIKTILHARVGYNSMEDFVLKYSWSAFGYIIMAVPAFSAHEKSDGNASSDPNIAKHTEGYISNRRILLALADAGSRLMYSYKGIATLAGQTSRVYSLISSLHLLQHDDYQSVKRPNDLPADQPFYDLGHLEGTIVEDKPYVKFTHAPIVTPAPSQERGGDLLVGDLNIQINPGDHIQVTGPNGVGKTAIARVLAGLWPLFDGQLEKPKNDDMMFLPQRPLLTTGSLREQIIYPYTYQEHVETGRTNEDLMDILKHVHLAYLPDREGGWTTRKEWKDVLSGGEKQRVGMARLFYHLPKYAVLDECTSAVSTDVEGLMYAHAKDLGITLITISHRPTLFKYHQWLLDIKGHDDFEIINLAGDSKQLTIDQEMAELEAKVAEVDVWRNRLAEIQKELSFSRGELASAITRGGGLGFVGAGYWDAAKLATEWGIVRKRLGSIPPRKRFPAGIGLLAWNLTKKHGSDDPSASTTSPAIDLIDEALRARPSAILMAFGSRREMTAWCYYIRERDHQVSDCDSPVTLLVMVNSVEEARAAVQDMGADVLVVQGHEAGGHGHAKTPPRDVLLSTILDTKTLWGAKPPPVVSAGGISDGRAIASQLVLGADGVLIGTRFLLTPEATYSDAQKERLLRAQGTDTVRSFAFDDARGTLDWPEYIDGRGLKSTTVDEYDAVAQGHQRPVPGQPERHARYVQATQAGDTERQVIWSGTGIGQVCTMQPAAEAVQQLHSATVDALKRASSYMVAP</sequence>
<keyword evidence="7 13" id="KW-0067">ATP-binding</keyword>
<dbReference type="PROSITE" id="PS50893">
    <property type="entry name" value="ABC_TRANSPORTER_2"/>
    <property type="match status" value="1"/>
</dbReference>
<keyword evidence="3" id="KW-0285">Flavoprotein</keyword>
<dbReference type="PANTHER" id="PTHR11384">
    <property type="entry name" value="ATP-BINDING CASSETTE, SUB-FAMILY D MEMBER"/>
    <property type="match status" value="1"/>
</dbReference>
<dbReference type="GO" id="GO:0005324">
    <property type="term" value="F:long-chain fatty acid transmembrane transporter activity"/>
    <property type="evidence" value="ECO:0007669"/>
    <property type="project" value="TreeGrafter"/>
</dbReference>
<evidence type="ECO:0000313" key="13">
    <source>
        <dbReference type="EMBL" id="WFD22789.1"/>
    </source>
</evidence>
<dbReference type="Gene3D" id="3.20.20.70">
    <property type="entry name" value="Aldolase class I"/>
    <property type="match status" value="1"/>
</dbReference>
<dbReference type="Proteomes" id="UP001214415">
    <property type="component" value="Chromosome 3"/>
</dbReference>
<keyword evidence="10" id="KW-0472">Membrane</keyword>
<dbReference type="CDD" id="cd03223">
    <property type="entry name" value="ABCD_peroxisomal_ALDP"/>
    <property type="match status" value="1"/>
</dbReference>
<evidence type="ECO:0000256" key="7">
    <source>
        <dbReference type="ARBA" id="ARBA00022840"/>
    </source>
</evidence>
<dbReference type="InterPro" id="IPR011527">
    <property type="entry name" value="ABC1_TM_dom"/>
</dbReference>
<evidence type="ECO:0000256" key="8">
    <source>
        <dbReference type="ARBA" id="ARBA00022989"/>
    </source>
</evidence>
<evidence type="ECO:0000259" key="11">
    <source>
        <dbReference type="PROSITE" id="PS50893"/>
    </source>
</evidence>
<dbReference type="InterPro" id="IPR004136">
    <property type="entry name" value="NMO"/>
</dbReference>
<dbReference type="PROSITE" id="PS50929">
    <property type="entry name" value="ABC_TM1F"/>
    <property type="match status" value="1"/>
</dbReference>
<keyword evidence="6" id="KW-0547">Nucleotide-binding</keyword>
<dbReference type="Pfam" id="PF06472">
    <property type="entry name" value="ABC_membrane_2"/>
    <property type="match status" value="1"/>
</dbReference>
<feature type="domain" description="ABC transporter" evidence="11">
    <location>
        <begin position="525"/>
        <end position="766"/>
    </location>
</feature>
<dbReference type="SMART" id="SM00382">
    <property type="entry name" value="AAA"/>
    <property type="match status" value="1"/>
</dbReference>
<dbReference type="GO" id="GO:0005778">
    <property type="term" value="C:peroxisomal membrane"/>
    <property type="evidence" value="ECO:0007669"/>
    <property type="project" value="TreeGrafter"/>
</dbReference>
<dbReference type="InterPro" id="IPR003439">
    <property type="entry name" value="ABC_transporter-like_ATP-bd"/>
</dbReference>
<dbReference type="CDD" id="cd04730">
    <property type="entry name" value="NPD_like"/>
    <property type="match status" value="1"/>
</dbReference>
<dbReference type="InterPro" id="IPR013785">
    <property type="entry name" value="Aldolase_TIM"/>
</dbReference>
<name>A0AAF0ECR1_9BASI</name>
<dbReference type="PROSITE" id="PS00211">
    <property type="entry name" value="ABC_TRANSPORTER_1"/>
    <property type="match status" value="1"/>
</dbReference>
<dbReference type="InterPro" id="IPR036640">
    <property type="entry name" value="ABC1_TM_sf"/>
</dbReference>
<gene>
    <name evidence="13" type="primary">PXA1</name>
    <name evidence="13" type="ORF">MEQU1_001466</name>
</gene>
<keyword evidence="9" id="KW-0560">Oxidoreductase</keyword>
<dbReference type="GO" id="GO:0005524">
    <property type="term" value="F:ATP binding"/>
    <property type="evidence" value="ECO:0007669"/>
    <property type="project" value="UniProtKB-KW"/>
</dbReference>
<dbReference type="InterPro" id="IPR027417">
    <property type="entry name" value="P-loop_NTPase"/>
</dbReference>
<dbReference type="GO" id="GO:0140359">
    <property type="term" value="F:ABC-type transporter activity"/>
    <property type="evidence" value="ECO:0007669"/>
    <property type="project" value="InterPro"/>
</dbReference>
<proteinExistence type="inferred from homology"/>
<protein>
    <submittedName>
        <fullName evidence="13">ATP-binding cassette long-chain fatty acid transporter pxa1</fullName>
    </submittedName>
</protein>
<keyword evidence="14" id="KW-1185">Reference proteome</keyword>
<accession>A0AAF0ECR1</accession>
<evidence type="ECO:0000256" key="3">
    <source>
        <dbReference type="ARBA" id="ARBA00022630"/>
    </source>
</evidence>
<dbReference type="GO" id="GO:0016887">
    <property type="term" value="F:ATP hydrolysis activity"/>
    <property type="evidence" value="ECO:0007669"/>
    <property type="project" value="InterPro"/>
</dbReference>
<keyword evidence="4" id="KW-0288">FMN</keyword>
<evidence type="ECO:0000256" key="6">
    <source>
        <dbReference type="ARBA" id="ARBA00022741"/>
    </source>
</evidence>
<evidence type="ECO:0000313" key="14">
    <source>
        <dbReference type="Proteomes" id="UP001214415"/>
    </source>
</evidence>
<dbReference type="GO" id="GO:0018580">
    <property type="term" value="F:nitronate monooxygenase activity"/>
    <property type="evidence" value="ECO:0007669"/>
    <property type="project" value="InterPro"/>
</dbReference>
<evidence type="ECO:0000256" key="2">
    <source>
        <dbReference type="ARBA" id="ARBA00022448"/>
    </source>
</evidence>
<dbReference type="InterPro" id="IPR017871">
    <property type="entry name" value="ABC_transporter-like_CS"/>
</dbReference>
<dbReference type="SUPFAM" id="SSF52540">
    <property type="entry name" value="P-loop containing nucleoside triphosphate hydrolases"/>
    <property type="match status" value="1"/>
</dbReference>
<evidence type="ECO:0000256" key="5">
    <source>
        <dbReference type="ARBA" id="ARBA00022692"/>
    </source>
</evidence>
<feature type="domain" description="ABC transmembrane type-1" evidence="12">
    <location>
        <begin position="172"/>
        <end position="403"/>
    </location>
</feature>
<keyword evidence="8" id="KW-1133">Transmembrane helix</keyword>
<dbReference type="Gene3D" id="1.20.1560.10">
    <property type="entry name" value="ABC transporter type 1, transmembrane domain"/>
    <property type="match status" value="1"/>
</dbReference>
<dbReference type="PANTHER" id="PTHR11384:SF67">
    <property type="entry name" value="ATP-BINDING CASSETTE SUB-FAMILY D MEMBER 1"/>
    <property type="match status" value="1"/>
</dbReference>
<dbReference type="Pfam" id="PF00005">
    <property type="entry name" value="ABC_tran"/>
    <property type="match status" value="1"/>
</dbReference>
<dbReference type="Pfam" id="PF03060">
    <property type="entry name" value="NMO"/>
    <property type="match status" value="1"/>
</dbReference>
<dbReference type="GO" id="GO:0007031">
    <property type="term" value="P:peroxisome organization"/>
    <property type="evidence" value="ECO:0007669"/>
    <property type="project" value="TreeGrafter"/>
</dbReference>
<dbReference type="GO" id="GO:0006635">
    <property type="term" value="P:fatty acid beta-oxidation"/>
    <property type="evidence" value="ECO:0007669"/>
    <property type="project" value="TreeGrafter"/>
</dbReference>
<dbReference type="InterPro" id="IPR003593">
    <property type="entry name" value="AAA+_ATPase"/>
</dbReference>
<evidence type="ECO:0000259" key="12">
    <source>
        <dbReference type="PROSITE" id="PS50929"/>
    </source>
</evidence>
<reference evidence="13" key="1">
    <citation type="submission" date="2023-03" db="EMBL/GenBank/DDBJ databases">
        <title>Mating type loci evolution in Malassezia.</title>
        <authorList>
            <person name="Coelho M.A."/>
        </authorList>
    </citation>
    <scope>NUCLEOTIDE SEQUENCE</scope>
    <source>
        <strain evidence="13">CBS 12830</strain>
    </source>
</reference>
<dbReference type="Gene3D" id="3.40.50.300">
    <property type="entry name" value="P-loop containing nucleotide triphosphate hydrolases"/>
    <property type="match status" value="1"/>
</dbReference>
<keyword evidence="5" id="KW-0812">Transmembrane</keyword>
<dbReference type="InterPro" id="IPR050835">
    <property type="entry name" value="ABC_transporter_sub-D"/>
</dbReference>
<dbReference type="GO" id="GO:0042760">
    <property type="term" value="P:very long-chain fatty acid catabolic process"/>
    <property type="evidence" value="ECO:0007669"/>
    <property type="project" value="TreeGrafter"/>
</dbReference>
<dbReference type="AlphaFoldDB" id="A0AAF0ECR1"/>
<dbReference type="SUPFAM" id="SSF51412">
    <property type="entry name" value="Inosine monophosphate dehydrogenase (IMPDH)"/>
    <property type="match status" value="1"/>
</dbReference>
<dbReference type="SUPFAM" id="SSF90123">
    <property type="entry name" value="ABC transporter transmembrane region"/>
    <property type="match status" value="1"/>
</dbReference>